<evidence type="ECO:0000256" key="1">
    <source>
        <dbReference type="SAM" id="MobiDB-lite"/>
    </source>
</evidence>
<name>A0A9P4JZT9_9PLEO</name>
<dbReference type="OrthoDB" id="3799363at2759"/>
<protein>
    <submittedName>
        <fullName evidence="2">Uncharacterized protein</fullName>
    </submittedName>
</protein>
<dbReference type="AlphaFoldDB" id="A0A9P4JZT9"/>
<dbReference type="EMBL" id="ML986787">
    <property type="protein sequence ID" value="KAF2258078.1"/>
    <property type="molecule type" value="Genomic_DNA"/>
</dbReference>
<comment type="caution">
    <text evidence="2">The sequence shown here is derived from an EMBL/GenBank/DDBJ whole genome shotgun (WGS) entry which is preliminary data.</text>
</comment>
<feature type="region of interest" description="Disordered" evidence="1">
    <location>
        <begin position="113"/>
        <end position="148"/>
    </location>
</feature>
<sequence length="505" mass="56157">MSPLCLSGHYAFIKDNAGFKSATIVDSTFVLFGDMLLTSNWAFNCGQGRARSISPRHLYASSHICAVAAFSLSCSNLRHKCVLPRTFSHHGLSLDDMDESLLCNGKRKLDNSGGCAPPKKRKLKATDSIVDEGSPRVVEEGPDDAPPRKLKCPYYQRKPPAHQRKSCKSISYKSMRGVKFHLERVHTRPPECGCCRTGDSCAKTESKLQSLNLNRGPFARVDPETKWTLLFREIFGNEETVPCPYEELGMSIEEEKLFLSLLTDSLVKRFGLEIPNIRSEIHKIIKECKRRSQGPENQESFSEDAVFVPLLKLHPEATRPDRQVALGRSHGDIDAFRGCLNEQLAIRSPRIELPTTLQEGTHTSYEAVPVSSRDSNWGSIIVDSTETDHIISSQANVQSPDNLPEWPSIGRGMSTMVDTTTAQSNQSVDPAEICDYNHEVERFFAQGDAFMWIPDIVQPSFAPTFSFQSTSNTEDIALSEQQQTDGPSGPVAKLLGLRAVHGWET</sequence>
<organism evidence="2 3">
    <name type="scientific">Lojkania enalia</name>
    <dbReference type="NCBI Taxonomy" id="147567"/>
    <lineage>
        <taxon>Eukaryota</taxon>
        <taxon>Fungi</taxon>
        <taxon>Dikarya</taxon>
        <taxon>Ascomycota</taxon>
        <taxon>Pezizomycotina</taxon>
        <taxon>Dothideomycetes</taxon>
        <taxon>Pleosporomycetidae</taxon>
        <taxon>Pleosporales</taxon>
        <taxon>Pleosporales incertae sedis</taxon>
        <taxon>Lojkania</taxon>
    </lineage>
</organism>
<accession>A0A9P4JZT9</accession>
<gene>
    <name evidence="2" type="ORF">CC78DRAFT_549423</name>
</gene>
<keyword evidence="3" id="KW-1185">Reference proteome</keyword>
<reference evidence="3" key="1">
    <citation type="journal article" date="2020" name="Stud. Mycol.">
        <title>101 Dothideomycetes genomes: A test case for predicting lifestyles and emergence of pathogens.</title>
        <authorList>
            <person name="Haridas S."/>
            <person name="Albert R."/>
            <person name="Binder M."/>
            <person name="Bloem J."/>
            <person name="LaButti K."/>
            <person name="Salamov A."/>
            <person name="Andreopoulos B."/>
            <person name="Baker S."/>
            <person name="Barry K."/>
            <person name="Bills G."/>
            <person name="Bluhm B."/>
            <person name="Cannon C."/>
            <person name="Castanera R."/>
            <person name="Culley D."/>
            <person name="Daum C."/>
            <person name="Ezra D."/>
            <person name="Gonzalez J."/>
            <person name="Henrissat B."/>
            <person name="Kuo A."/>
            <person name="Liang C."/>
            <person name="Lipzen A."/>
            <person name="Lutzoni F."/>
            <person name="Magnuson J."/>
            <person name="Mondo S."/>
            <person name="Nolan M."/>
            <person name="Ohm R."/>
            <person name="Pangilinan J."/>
            <person name="Park H.-J."/>
            <person name="Ramirez L."/>
            <person name="Alfaro M."/>
            <person name="Sun H."/>
            <person name="Tritt A."/>
            <person name="Yoshinaga Y."/>
            <person name="Zwiers L.-H."/>
            <person name="Turgeon B."/>
            <person name="Goodwin S."/>
            <person name="Spatafora J."/>
            <person name="Crous P."/>
            <person name="Grigoriev I."/>
        </authorList>
    </citation>
    <scope>NUCLEOTIDE SEQUENCE [LARGE SCALE GENOMIC DNA]</scope>
    <source>
        <strain evidence="3">CBS 304.66</strain>
    </source>
</reference>
<dbReference type="Proteomes" id="UP000800093">
    <property type="component" value="Unassembled WGS sequence"/>
</dbReference>
<evidence type="ECO:0000313" key="3">
    <source>
        <dbReference type="Proteomes" id="UP000800093"/>
    </source>
</evidence>
<proteinExistence type="predicted"/>
<evidence type="ECO:0000313" key="2">
    <source>
        <dbReference type="EMBL" id="KAF2258078.1"/>
    </source>
</evidence>